<organism evidence="1">
    <name type="scientific">marine sediment metagenome</name>
    <dbReference type="NCBI Taxonomy" id="412755"/>
    <lineage>
        <taxon>unclassified sequences</taxon>
        <taxon>metagenomes</taxon>
        <taxon>ecological metagenomes</taxon>
    </lineage>
</organism>
<evidence type="ECO:0000313" key="1">
    <source>
        <dbReference type="EMBL" id="GAF93003.1"/>
    </source>
</evidence>
<protein>
    <recommendedName>
        <fullName evidence="2">Bacterial surface antigen (D15) domain-containing protein</fullName>
    </recommendedName>
</protein>
<sequence length="186" mass="21109">MNRVMASVYYGGENFIGEGEVNWNPQIGFEMRIRIIEESFAFPAVSIGFNSQGYGGYRKTLKRYTYKSKGFYTVVSRNYYLLGNLGLHIGANKSLEKEDKDKDINIFFGFDKGFPGGLELLAEYDFAFNDNENLSFGKGNGYLNSALKWSVTGGFSVTFIFRNIARNKKFTSGVGREIKISYVRNF</sequence>
<evidence type="ECO:0008006" key="2">
    <source>
        <dbReference type="Google" id="ProtNLM"/>
    </source>
</evidence>
<dbReference type="EMBL" id="BARS01016991">
    <property type="protein sequence ID" value="GAF93003.1"/>
    <property type="molecule type" value="Genomic_DNA"/>
</dbReference>
<gene>
    <name evidence="1" type="ORF">S01H1_27853</name>
</gene>
<proteinExistence type="predicted"/>
<accession>X0THK2</accession>
<name>X0THK2_9ZZZZ</name>
<comment type="caution">
    <text evidence="1">The sequence shown here is derived from an EMBL/GenBank/DDBJ whole genome shotgun (WGS) entry which is preliminary data.</text>
</comment>
<dbReference type="AlphaFoldDB" id="X0THK2"/>
<reference evidence="1" key="1">
    <citation type="journal article" date="2014" name="Front. Microbiol.">
        <title>High frequency of phylogenetically diverse reductive dehalogenase-homologous genes in deep subseafloor sedimentary metagenomes.</title>
        <authorList>
            <person name="Kawai M."/>
            <person name="Futagami T."/>
            <person name="Toyoda A."/>
            <person name="Takaki Y."/>
            <person name="Nishi S."/>
            <person name="Hori S."/>
            <person name="Arai W."/>
            <person name="Tsubouchi T."/>
            <person name="Morono Y."/>
            <person name="Uchiyama I."/>
            <person name="Ito T."/>
            <person name="Fujiyama A."/>
            <person name="Inagaki F."/>
            <person name="Takami H."/>
        </authorList>
    </citation>
    <scope>NUCLEOTIDE SEQUENCE</scope>
    <source>
        <strain evidence="1">Expedition CK06-06</strain>
    </source>
</reference>